<name>A0ABT6T4B5_9ACTN</name>
<protein>
    <submittedName>
        <fullName evidence="1">Uncharacterized protein</fullName>
    </submittedName>
</protein>
<dbReference type="RefSeq" id="WP_282538560.1">
    <property type="nucleotide sequence ID" value="NZ_JASCIS010000041.1"/>
</dbReference>
<gene>
    <name evidence="1" type="ORF">QIT00_29895</name>
</gene>
<organism evidence="1 2">
    <name type="scientific">Streptomyces luteolus</name>
    <dbReference type="NCBI Taxonomy" id="3043615"/>
    <lineage>
        <taxon>Bacteria</taxon>
        <taxon>Bacillati</taxon>
        <taxon>Actinomycetota</taxon>
        <taxon>Actinomycetes</taxon>
        <taxon>Kitasatosporales</taxon>
        <taxon>Streptomycetaceae</taxon>
        <taxon>Streptomyces</taxon>
    </lineage>
</organism>
<reference evidence="1 2" key="1">
    <citation type="submission" date="2023-05" db="EMBL/GenBank/DDBJ databases">
        <title>Draft genome sequence of Streptomyces sp. B-S-A12 isolated from a cave soil in Thailand.</title>
        <authorList>
            <person name="Chamroensaksri N."/>
            <person name="Muangham S."/>
        </authorList>
    </citation>
    <scope>NUCLEOTIDE SEQUENCE [LARGE SCALE GENOMIC DNA]</scope>
    <source>
        <strain evidence="1 2">B-S-A12</strain>
    </source>
</reference>
<dbReference type="EMBL" id="JASCIS010000041">
    <property type="protein sequence ID" value="MDI3422702.1"/>
    <property type="molecule type" value="Genomic_DNA"/>
</dbReference>
<keyword evidence="2" id="KW-1185">Reference proteome</keyword>
<evidence type="ECO:0000313" key="2">
    <source>
        <dbReference type="Proteomes" id="UP001237105"/>
    </source>
</evidence>
<evidence type="ECO:0000313" key="1">
    <source>
        <dbReference type="EMBL" id="MDI3422702.1"/>
    </source>
</evidence>
<comment type="caution">
    <text evidence="1">The sequence shown here is derived from an EMBL/GenBank/DDBJ whole genome shotgun (WGS) entry which is preliminary data.</text>
</comment>
<dbReference type="Proteomes" id="UP001237105">
    <property type="component" value="Unassembled WGS sequence"/>
</dbReference>
<sequence length="68" mass="7360">MVELYDELEPVEWRQCTGLDDKALDLLEKVGGVSLGEANLDFAGVPFMFLPAELERAGAAFDAARSTA</sequence>
<accession>A0ABT6T4B5</accession>
<proteinExistence type="predicted"/>